<feature type="domain" description="HTH cro/C1-type" evidence="1">
    <location>
        <begin position="8"/>
        <end position="70"/>
    </location>
</feature>
<protein>
    <submittedName>
        <fullName evidence="2">ImmA/IrrE family metallo-endopeptidase</fullName>
    </submittedName>
</protein>
<evidence type="ECO:0000313" key="2">
    <source>
        <dbReference type="EMBL" id="EKT4092670.1"/>
    </source>
</evidence>
<organism evidence="2 3">
    <name type="scientific">Stenotrophomonas maltophilia</name>
    <name type="common">Pseudomonas maltophilia</name>
    <name type="synonym">Xanthomonas maltophilia</name>
    <dbReference type="NCBI Taxonomy" id="40324"/>
    <lineage>
        <taxon>Bacteria</taxon>
        <taxon>Pseudomonadati</taxon>
        <taxon>Pseudomonadota</taxon>
        <taxon>Gammaproteobacteria</taxon>
        <taxon>Lysobacterales</taxon>
        <taxon>Lysobacteraceae</taxon>
        <taxon>Stenotrophomonas</taxon>
        <taxon>Stenotrophomonas maltophilia group</taxon>
    </lineage>
</organism>
<dbReference type="SMART" id="SM00530">
    <property type="entry name" value="HTH_XRE"/>
    <property type="match status" value="1"/>
</dbReference>
<gene>
    <name evidence="2" type="ORF">QEG23_002190</name>
</gene>
<dbReference type="Pfam" id="PF06114">
    <property type="entry name" value="Peptidase_M78"/>
    <property type="match status" value="1"/>
</dbReference>
<proteinExistence type="predicted"/>
<name>A0AAI9C221_STEMA</name>
<dbReference type="CDD" id="cd00093">
    <property type="entry name" value="HTH_XRE"/>
    <property type="match status" value="1"/>
</dbReference>
<accession>A0AAI9C221</accession>
<dbReference type="AlphaFoldDB" id="A0AAI9C221"/>
<dbReference type="InterPro" id="IPR001387">
    <property type="entry name" value="Cro/C1-type_HTH"/>
</dbReference>
<evidence type="ECO:0000259" key="1">
    <source>
        <dbReference type="SMART" id="SM00530"/>
    </source>
</evidence>
<reference evidence="2" key="1">
    <citation type="submission" date="2022-07" db="EMBL/GenBank/DDBJ databases">
        <authorList>
            <consortium name="DAFM: The Division of Animal and Food Microbiology"/>
        </authorList>
    </citation>
    <scope>NUCLEOTIDE SEQUENCE</scope>
    <source>
        <strain evidence="2">19MO01SH01-2</strain>
    </source>
</reference>
<evidence type="ECO:0000313" key="3">
    <source>
        <dbReference type="Proteomes" id="UP001218208"/>
    </source>
</evidence>
<dbReference type="InterPro" id="IPR010359">
    <property type="entry name" value="IrrE_HExxH"/>
</dbReference>
<dbReference type="PANTHER" id="PTHR43236">
    <property type="entry name" value="ANTITOXIN HIGA1"/>
    <property type="match status" value="1"/>
</dbReference>
<dbReference type="Gene3D" id="1.10.10.2910">
    <property type="match status" value="1"/>
</dbReference>
<dbReference type="Proteomes" id="UP001218208">
    <property type="component" value="Unassembled WGS sequence"/>
</dbReference>
<dbReference type="EMBL" id="ABLOJW010000010">
    <property type="protein sequence ID" value="EKT4092670.1"/>
    <property type="molecule type" value="Genomic_DNA"/>
</dbReference>
<dbReference type="PANTHER" id="PTHR43236:SF2">
    <property type="entry name" value="BLL0069 PROTEIN"/>
    <property type="match status" value="1"/>
</dbReference>
<sequence>MPSVNPEILRWARETAGMTPDVAASKLSLSDTKRATKLDRLTALESGEDEPSDAMLLRMAKAYRRPLLSFYLPAPPEPDRSSLDFRTLPERSSADEPIVASLLRDVKARQALVRALLEEEDQSPLGFVGSSRGATSVESVLASVIEWSGISRDEFRRARNTDEAFSYLREKFESIGIYVVLLSNLGTHHTDIDVRAFRGIALSDPFAPFVVINSQDAKSAWSFTLLHEICHLWLGESGISTLSTELASERFCNEVASTFLLSVEEIRALPLPASDAPGDLADAMSAFAAARNISTTLVAFRAFQAGRISEESWTSIAEYMRAEWRRQKQTEKDARKDRAKDGGPNFYVVRRHRLGKALVETAYRGVMEGSLSPSKAAKILGVAPRSVYPLLNTANGRAA</sequence>
<dbReference type="InterPro" id="IPR052345">
    <property type="entry name" value="Rad_response_metalloprotease"/>
</dbReference>
<comment type="caution">
    <text evidence="2">The sequence shown here is derived from an EMBL/GenBank/DDBJ whole genome shotgun (WGS) entry which is preliminary data.</text>
</comment>